<dbReference type="VEuPathDB" id="FungiDB:MYCFIDRAFT_170962"/>
<reference evidence="1 2" key="1">
    <citation type="journal article" date="2012" name="PLoS Pathog.">
        <title>Diverse lifestyles and strategies of plant pathogenesis encoded in the genomes of eighteen Dothideomycetes fungi.</title>
        <authorList>
            <person name="Ohm R.A."/>
            <person name="Feau N."/>
            <person name="Henrissat B."/>
            <person name="Schoch C.L."/>
            <person name="Horwitz B.A."/>
            <person name="Barry K.W."/>
            <person name="Condon B.J."/>
            <person name="Copeland A.C."/>
            <person name="Dhillon B."/>
            <person name="Glaser F."/>
            <person name="Hesse C.N."/>
            <person name="Kosti I."/>
            <person name="LaButti K."/>
            <person name="Lindquist E.A."/>
            <person name="Lucas S."/>
            <person name="Salamov A.A."/>
            <person name="Bradshaw R.E."/>
            <person name="Ciuffetti L."/>
            <person name="Hamelin R.C."/>
            <person name="Kema G.H.J."/>
            <person name="Lawrence C."/>
            <person name="Scott J.A."/>
            <person name="Spatafora J.W."/>
            <person name="Turgeon B.G."/>
            <person name="de Wit P.J.G.M."/>
            <person name="Zhong S."/>
            <person name="Goodwin S.B."/>
            <person name="Grigoriev I.V."/>
        </authorList>
    </citation>
    <scope>NUCLEOTIDE SEQUENCE [LARGE SCALE GENOMIC DNA]</scope>
    <source>
        <strain evidence="1 2">CIRAD86</strain>
    </source>
</reference>
<gene>
    <name evidence="1" type="ORF">MYCFIDRAFT_170962</name>
</gene>
<name>N1QCZ9_PSEFD</name>
<dbReference type="HOGENOM" id="CLU_2942809_0_0_1"/>
<dbReference type="GeneID" id="19332561"/>
<evidence type="ECO:0000313" key="2">
    <source>
        <dbReference type="Proteomes" id="UP000016932"/>
    </source>
</evidence>
<dbReference type="EMBL" id="KB446555">
    <property type="protein sequence ID" value="EME89513.1"/>
    <property type="molecule type" value="Genomic_DNA"/>
</dbReference>
<dbReference type="KEGG" id="pfj:MYCFIDRAFT_170962"/>
<dbReference type="AlphaFoldDB" id="N1QCZ9"/>
<dbReference type="Proteomes" id="UP000016932">
    <property type="component" value="Unassembled WGS sequence"/>
</dbReference>
<keyword evidence="2" id="KW-1185">Reference proteome</keyword>
<sequence>MPILTLMDISCIVTIFLTGHIAWPPCTISIAAWLPTTPWAIAQPCGPGQRWLAYKEEANM</sequence>
<proteinExistence type="predicted"/>
<evidence type="ECO:0000313" key="1">
    <source>
        <dbReference type="EMBL" id="EME89513.1"/>
    </source>
</evidence>
<accession>N1QCZ9</accession>
<organism evidence="1 2">
    <name type="scientific">Pseudocercospora fijiensis (strain CIRAD86)</name>
    <name type="common">Black leaf streak disease fungus</name>
    <name type="synonym">Mycosphaerella fijiensis</name>
    <dbReference type="NCBI Taxonomy" id="383855"/>
    <lineage>
        <taxon>Eukaryota</taxon>
        <taxon>Fungi</taxon>
        <taxon>Dikarya</taxon>
        <taxon>Ascomycota</taxon>
        <taxon>Pezizomycotina</taxon>
        <taxon>Dothideomycetes</taxon>
        <taxon>Dothideomycetidae</taxon>
        <taxon>Mycosphaerellales</taxon>
        <taxon>Mycosphaerellaceae</taxon>
        <taxon>Pseudocercospora</taxon>
    </lineage>
</organism>
<dbReference type="RefSeq" id="XP_007922107.1">
    <property type="nucleotide sequence ID" value="XM_007923916.1"/>
</dbReference>
<protein>
    <submittedName>
        <fullName evidence="1">Uncharacterized protein</fullName>
    </submittedName>
</protein>